<dbReference type="VEuPathDB" id="PiroplasmaDB:BBBOND_0313800"/>
<feature type="compositionally biased region" description="Basic and acidic residues" evidence="1">
    <location>
        <begin position="65"/>
        <end position="76"/>
    </location>
</feature>
<evidence type="ECO:0000256" key="1">
    <source>
        <dbReference type="SAM" id="MobiDB-lite"/>
    </source>
</evidence>
<protein>
    <submittedName>
        <fullName evidence="2">Uncharacterized protein</fullName>
    </submittedName>
</protein>
<dbReference type="EMBL" id="LK391709">
    <property type="protein sequence ID" value="CDR97478.1"/>
    <property type="molecule type" value="Genomic_DNA"/>
</dbReference>
<evidence type="ECO:0000313" key="3">
    <source>
        <dbReference type="Proteomes" id="UP000033188"/>
    </source>
</evidence>
<reference evidence="3" key="1">
    <citation type="journal article" date="2014" name="Nucleic Acids Res.">
        <title>The evolutionary dynamics of variant antigen genes in Babesia reveal a history of genomic innovation underlying host-parasite interaction.</title>
        <authorList>
            <person name="Jackson A.P."/>
            <person name="Otto T.D."/>
            <person name="Darby A."/>
            <person name="Ramaprasad A."/>
            <person name="Xia D."/>
            <person name="Echaide I.E."/>
            <person name="Farber M."/>
            <person name="Gahlot S."/>
            <person name="Gamble J."/>
            <person name="Gupta D."/>
            <person name="Gupta Y."/>
            <person name="Jackson L."/>
            <person name="Malandrin L."/>
            <person name="Malas T.B."/>
            <person name="Moussa E."/>
            <person name="Nair M."/>
            <person name="Reid A.J."/>
            <person name="Sanders M."/>
            <person name="Sharma J."/>
            <person name="Tracey A."/>
            <person name="Quail M.A."/>
            <person name="Weir W."/>
            <person name="Wastling J.M."/>
            <person name="Hall N."/>
            <person name="Willadsen P."/>
            <person name="Lingelbach K."/>
            <person name="Shiels B."/>
            <person name="Tait A."/>
            <person name="Berriman M."/>
            <person name="Allred D.R."/>
            <person name="Pain A."/>
        </authorList>
    </citation>
    <scope>NUCLEOTIDE SEQUENCE [LARGE SCALE GENOMIC DNA]</scope>
    <source>
        <strain evidence="3">Bond</strain>
    </source>
</reference>
<dbReference type="GeneID" id="24566019"/>
<dbReference type="AlphaFoldDB" id="A0A061DAA3"/>
<dbReference type="KEGG" id="bbig:BBBOND_0313800"/>
<name>A0A061DAA3_BABBI</name>
<feature type="region of interest" description="Disordered" evidence="1">
    <location>
        <begin position="1"/>
        <end position="26"/>
    </location>
</feature>
<evidence type="ECO:0000313" key="2">
    <source>
        <dbReference type="EMBL" id="CDR97478.1"/>
    </source>
</evidence>
<gene>
    <name evidence="2" type="ORF">BBBOND_0313800</name>
</gene>
<sequence length="76" mass="8122">MQKGILRTRKSRMLRPTGKRKMHRSSKMMATMMATMTAAMVLGSGEKGVEASALGSPVEGCTSEGSDKRGSLTDSE</sequence>
<dbReference type="Proteomes" id="UP000033188">
    <property type="component" value="Chromosome 3"/>
</dbReference>
<feature type="region of interest" description="Disordered" evidence="1">
    <location>
        <begin position="49"/>
        <end position="76"/>
    </location>
</feature>
<keyword evidence="3" id="KW-1185">Reference proteome</keyword>
<proteinExistence type="predicted"/>
<dbReference type="RefSeq" id="XP_012769664.1">
    <property type="nucleotide sequence ID" value="XM_012914210.1"/>
</dbReference>
<organism evidence="2 3">
    <name type="scientific">Babesia bigemina</name>
    <dbReference type="NCBI Taxonomy" id="5866"/>
    <lineage>
        <taxon>Eukaryota</taxon>
        <taxon>Sar</taxon>
        <taxon>Alveolata</taxon>
        <taxon>Apicomplexa</taxon>
        <taxon>Aconoidasida</taxon>
        <taxon>Piroplasmida</taxon>
        <taxon>Babesiidae</taxon>
        <taxon>Babesia</taxon>
    </lineage>
</organism>
<accession>A0A061DAA3</accession>